<feature type="transmembrane region" description="Helical" evidence="6">
    <location>
        <begin position="7"/>
        <end position="28"/>
    </location>
</feature>
<keyword evidence="4 6" id="KW-1133">Transmembrane helix</keyword>
<dbReference type="SUPFAM" id="SSF54523">
    <property type="entry name" value="Pili subunits"/>
    <property type="match status" value="1"/>
</dbReference>
<dbReference type="NCBIfam" id="TIGR02532">
    <property type="entry name" value="IV_pilin_GFxxxE"/>
    <property type="match status" value="1"/>
</dbReference>
<reference evidence="7 8" key="1">
    <citation type="journal article" date="2019" name="Nat. Microbiol.">
        <title>Mediterranean grassland soil C-N compound turnover is dependent on rainfall and depth, and is mediated by genomically divergent microorganisms.</title>
        <authorList>
            <person name="Diamond S."/>
            <person name="Andeer P.F."/>
            <person name="Li Z."/>
            <person name="Crits-Christoph A."/>
            <person name="Burstein D."/>
            <person name="Anantharaman K."/>
            <person name="Lane K.R."/>
            <person name="Thomas B.C."/>
            <person name="Pan C."/>
            <person name="Northen T.R."/>
            <person name="Banfield J.F."/>
        </authorList>
    </citation>
    <scope>NUCLEOTIDE SEQUENCE [LARGE SCALE GENOMIC DNA]</scope>
    <source>
        <strain evidence="7">WS_11</strain>
    </source>
</reference>
<evidence type="ECO:0000313" key="7">
    <source>
        <dbReference type="EMBL" id="TMQ74223.1"/>
    </source>
</evidence>
<comment type="caution">
    <text evidence="7">The sequence shown here is derived from an EMBL/GenBank/DDBJ whole genome shotgun (WGS) entry which is preliminary data.</text>
</comment>
<dbReference type="PANTHER" id="PTHR30093">
    <property type="entry name" value="GENERAL SECRETION PATHWAY PROTEIN G"/>
    <property type="match status" value="1"/>
</dbReference>
<keyword evidence="2" id="KW-0488">Methylation</keyword>
<dbReference type="GO" id="GO:0016020">
    <property type="term" value="C:membrane"/>
    <property type="evidence" value="ECO:0007669"/>
    <property type="project" value="UniProtKB-SubCell"/>
</dbReference>
<evidence type="ECO:0000256" key="2">
    <source>
        <dbReference type="ARBA" id="ARBA00022481"/>
    </source>
</evidence>
<dbReference type="InterPro" id="IPR045584">
    <property type="entry name" value="Pilin-like"/>
</dbReference>
<evidence type="ECO:0000256" key="3">
    <source>
        <dbReference type="ARBA" id="ARBA00022692"/>
    </source>
</evidence>
<organism evidence="7 8">
    <name type="scientific">Eiseniibacteriota bacterium</name>
    <dbReference type="NCBI Taxonomy" id="2212470"/>
    <lineage>
        <taxon>Bacteria</taxon>
        <taxon>Candidatus Eiseniibacteriota</taxon>
    </lineage>
</organism>
<dbReference type="PANTHER" id="PTHR30093:SF44">
    <property type="entry name" value="TYPE II SECRETION SYSTEM CORE PROTEIN G"/>
    <property type="match status" value="1"/>
</dbReference>
<gene>
    <name evidence="7" type="ORF">E6K81_00625</name>
</gene>
<dbReference type="AlphaFoldDB" id="A0A538UEC8"/>
<keyword evidence="5 6" id="KW-0472">Membrane</keyword>
<evidence type="ECO:0000256" key="6">
    <source>
        <dbReference type="SAM" id="Phobius"/>
    </source>
</evidence>
<keyword evidence="3 6" id="KW-0812">Transmembrane</keyword>
<evidence type="ECO:0000256" key="5">
    <source>
        <dbReference type="ARBA" id="ARBA00023136"/>
    </source>
</evidence>
<dbReference type="PROSITE" id="PS00409">
    <property type="entry name" value="PROKAR_NTER_METHYL"/>
    <property type="match status" value="1"/>
</dbReference>
<dbReference type="EMBL" id="VBPB01000006">
    <property type="protein sequence ID" value="TMQ74223.1"/>
    <property type="molecule type" value="Genomic_DNA"/>
</dbReference>
<comment type="subcellular location">
    <subcellularLocation>
        <location evidence="1">Membrane</location>
        <topology evidence="1">Single-pass membrane protein</topology>
    </subcellularLocation>
</comment>
<name>A0A538UEC8_UNCEI</name>
<proteinExistence type="predicted"/>
<dbReference type="Proteomes" id="UP000319771">
    <property type="component" value="Unassembled WGS sequence"/>
</dbReference>
<dbReference type="Pfam" id="PF07963">
    <property type="entry name" value="N_methyl"/>
    <property type="match status" value="1"/>
</dbReference>
<evidence type="ECO:0000313" key="8">
    <source>
        <dbReference type="Proteomes" id="UP000319771"/>
    </source>
</evidence>
<dbReference type="Gene3D" id="3.30.700.10">
    <property type="entry name" value="Glycoprotein, Type 4 Pilin"/>
    <property type="match status" value="1"/>
</dbReference>
<dbReference type="PRINTS" id="PR00885">
    <property type="entry name" value="BCTERIALGSPH"/>
</dbReference>
<dbReference type="GO" id="GO:0015628">
    <property type="term" value="P:protein secretion by the type II secretion system"/>
    <property type="evidence" value="ECO:0007669"/>
    <property type="project" value="InterPro"/>
</dbReference>
<evidence type="ECO:0000256" key="1">
    <source>
        <dbReference type="ARBA" id="ARBA00004167"/>
    </source>
</evidence>
<dbReference type="GO" id="GO:0015627">
    <property type="term" value="C:type II protein secretion system complex"/>
    <property type="evidence" value="ECO:0007669"/>
    <property type="project" value="InterPro"/>
</dbReference>
<accession>A0A538UEC8</accession>
<dbReference type="InterPro" id="IPR012902">
    <property type="entry name" value="N_methyl_site"/>
</dbReference>
<sequence>MFKSQKGFTLIELMIVVVIIGILAAIAIPNFIAMQNRAKEGSTKSNMHTFQLASEDYGTQNDGAYADVASTVAALLPSAGANFKNPFDGTVGDGKSFEDRATIAGAPTALAGLTSYADNAGAKTSYNIKGYGKSAALTLVLTSGQ</sequence>
<evidence type="ECO:0000256" key="4">
    <source>
        <dbReference type="ARBA" id="ARBA00022989"/>
    </source>
</evidence>
<dbReference type="InterPro" id="IPR002416">
    <property type="entry name" value="T2SS_protein-GspH"/>
</dbReference>
<protein>
    <submittedName>
        <fullName evidence="7">Type II secretion system protein</fullName>
    </submittedName>
</protein>